<dbReference type="RefSeq" id="WP_092677821.1">
    <property type="nucleotide sequence ID" value="NZ_FOGC01000013.1"/>
</dbReference>
<evidence type="ECO:0000313" key="2">
    <source>
        <dbReference type="Proteomes" id="UP000242515"/>
    </source>
</evidence>
<gene>
    <name evidence="1" type="ORF">SAMN05216522_11312</name>
</gene>
<keyword evidence="2" id="KW-1185">Reference proteome</keyword>
<sequence length="109" mass="12711">MKKIPHFRRNAGGPMSGMTEKIEWKLSKGPQTGQQLADHFKLTLGQINTIMRGSFRGETSKVSFGEPYPTEGRAMDRLYTLEKKPKRVMHKEKKQIILNYLQYEEQRRA</sequence>
<dbReference type="AlphaFoldDB" id="A0A1H9LZN0"/>
<evidence type="ECO:0000313" key="1">
    <source>
        <dbReference type="EMBL" id="SER16850.1"/>
    </source>
</evidence>
<organism evidence="1 2">
    <name type="scientific">Rosenbergiella nectarea</name>
    <dbReference type="NCBI Taxonomy" id="988801"/>
    <lineage>
        <taxon>Bacteria</taxon>
        <taxon>Pseudomonadati</taxon>
        <taxon>Pseudomonadota</taxon>
        <taxon>Gammaproteobacteria</taxon>
        <taxon>Enterobacterales</taxon>
        <taxon>Erwiniaceae</taxon>
        <taxon>Rosenbergiella</taxon>
    </lineage>
</organism>
<reference evidence="2" key="1">
    <citation type="submission" date="2016-10" db="EMBL/GenBank/DDBJ databases">
        <authorList>
            <person name="Varghese N."/>
            <person name="Submissions S."/>
        </authorList>
    </citation>
    <scope>NUCLEOTIDE SEQUENCE [LARGE SCALE GENOMIC DNA]</scope>
    <source>
        <strain evidence="2">8N4</strain>
    </source>
</reference>
<dbReference type="STRING" id="988801.SAMN05216522_11312"/>
<dbReference type="Proteomes" id="UP000242515">
    <property type="component" value="Unassembled WGS sequence"/>
</dbReference>
<name>A0A1H9LZN0_9GAMM</name>
<dbReference type="OrthoDB" id="6575946at2"/>
<protein>
    <submittedName>
        <fullName evidence="1">Uncharacterized protein</fullName>
    </submittedName>
</protein>
<dbReference type="EMBL" id="FOGC01000013">
    <property type="protein sequence ID" value="SER16850.1"/>
    <property type="molecule type" value="Genomic_DNA"/>
</dbReference>
<accession>A0A1H9LZN0</accession>
<proteinExistence type="predicted"/>